<evidence type="ECO:0000313" key="3">
    <source>
        <dbReference type="Proteomes" id="UP000515913"/>
    </source>
</evidence>
<reference evidence="2 3" key="1">
    <citation type="submission" date="2020-08" db="EMBL/GenBank/DDBJ databases">
        <authorList>
            <person name="Liu C."/>
            <person name="Sun Q."/>
        </authorList>
    </citation>
    <scope>NUCLEOTIDE SEQUENCE [LARGE SCALE GENOMIC DNA]</scope>
    <source>
        <strain evidence="2 3">NSJ-57</strain>
    </source>
</reference>
<dbReference type="EMBL" id="CP060637">
    <property type="protein sequence ID" value="QNM14558.1"/>
    <property type="molecule type" value="Genomic_DNA"/>
</dbReference>
<evidence type="ECO:0000313" key="2">
    <source>
        <dbReference type="EMBL" id="QNM14558.1"/>
    </source>
</evidence>
<dbReference type="RefSeq" id="WP_101474115.1">
    <property type="nucleotide sequence ID" value="NZ_CP060637.1"/>
</dbReference>
<dbReference type="PANTHER" id="PTHR34297">
    <property type="entry name" value="HYPOTHETICAL CYTOSOLIC PROTEIN-RELATED"/>
    <property type="match status" value="1"/>
</dbReference>
<organism evidence="2 3">
    <name type="scientific">Fusobacterium hominis</name>
    <dbReference type="NCBI Taxonomy" id="2764326"/>
    <lineage>
        <taxon>Bacteria</taxon>
        <taxon>Fusobacteriati</taxon>
        <taxon>Fusobacteriota</taxon>
        <taxon>Fusobacteriia</taxon>
        <taxon>Fusobacteriales</taxon>
        <taxon>Fusobacteriaceae</taxon>
        <taxon>Fusobacterium</taxon>
    </lineage>
</organism>
<comment type="similarity">
    <text evidence="1">Belongs to the asp23 family.</text>
</comment>
<name>A0A7G9GUS6_9FUSO</name>
<accession>A0A7G9GUS6</accession>
<dbReference type="PANTHER" id="PTHR34297:SF2">
    <property type="entry name" value="ASP23_GLS24 FAMILY ENVELOPE STRESS RESPONSE PROTEIN"/>
    <property type="match status" value="1"/>
</dbReference>
<dbReference type="InterPro" id="IPR005531">
    <property type="entry name" value="Asp23"/>
</dbReference>
<dbReference type="Proteomes" id="UP000515913">
    <property type="component" value="Chromosome"/>
</dbReference>
<sequence length="126" mass="13569">MSELGNIRISDDVVKTIAAKAASDVEGVYKLAGGVADEVSKILGKKRPTNGVKVEVGEKECSIEVFIIVEYGYLISDVAHEIQKAVLQAVSELSGLKVVEVNVYVQDVKIRSTEGTPETEGEETEM</sequence>
<dbReference type="Pfam" id="PF03780">
    <property type="entry name" value="Asp23"/>
    <property type="match status" value="1"/>
</dbReference>
<keyword evidence="3" id="KW-1185">Reference proteome</keyword>
<dbReference type="KEGG" id="fho:H9Q81_06090"/>
<evidence type="ECO:0000256" key="1">
    <source>
        <dbReference type="ARBA" id="ARBA00005721"/>
    </source>
</evidence>
<gene>
    <name evidence="2" type="ORF">H9Q81_06090</name>
</gene>
<dbReference type="AlphaFoldDB" id="A0A7G9GUS6"/>
<proteinExistence type="inferred from homology"/>
<protein>
    <submittedName>
        <fullName evidence="2">Asp23/Gls24 family envelope stress response protein</fullName>
    </submittedName>
</protein>